<dbReference type="EMBL" id="BCTB01000018">
    <property type="protein sequence ID" value="GAT15644.1"/>
    <property type="molecule type" value="Genomic_DNA"/>
</dbReference>
<evidence type="ECO:0000313" key="2">
    <source>
        <dbReference type="EMBL" id="GAT15644.1"/>
    </source>
</evidence>
<evidence type="ECO:0000313" key="3">
    <source>
        <dbReference type="Proteomes" id="UP000069654"/>
    </source>
</evidence>
<keyword evidence="1" id="KW-0812">Transmembrane</keyword>
<dbReference type="AlphaFoldDB" id="A0A100XFN4"/>
<proteinExistence type="predicted"/>
<evidence type="ECO:0008006" key="4">
    <source>
        <dbReference type="Google" id="ProtNLM"/>
    </source>
</evidence>
<dbReference type="RefSeq" id="WP_003926539.1">
    <property type="nucleotide sequence ID" value="NZ_BCTB01000018.1"/>
</dbReference>
<keyword evidence="1" id="KW-0472">Membrane</keyword>
<accession>A0A100XFN4</accession>
<feature type="transmembrane region" description="Helical" evidence="1">
    <location>
        <begin position="12"/>
        <end position="39"/>
    </location>
</feature>
<dbReference type="OMA" id="SYLTIYR"/>
<dbReference type="STRING" id="1797.RMCT_2614"/>
<organism evidence="2 3">
    <name type="scientific">Mycolicibacterium thermoresistibile</name>
    <name type="common">Mycobacterium thermoresistibile</name>
    <dbReference type="NCBI Taxonomy" id="1797"/>
    <lineage>
        <taxon>Bacteria</taxon>
        <taxon>Bacillati</taxon>
        <taxon>Actinomycetota</taxon>
        <taxon>Actinomycetes</taxon>
        <taxon>Mycobacteriales</taxon>
        <taxon>Mycobacteriaceae</taxon>
        <taxon>Mycolicibacterium</taxon>
    </lineage>
</organism>
<name>A0A100XFN4_MYCTH</name>
<reference evidence="3" key="2">
    <citation type="submission" date="2016-02" db="EMBL/GenBank/DDBJ databases">
        <title>Draft genome sequence of five rapidly growing Mycobacterium species.</title>
        <authorList>
            <person name="Katahira K."/>
            <person name="Gotou Y."/>
            <person name="Iida K."/>
            <person name="Ogura Y."/>
            <person name="Hayashi T."/>
        </authorList>
    </citation>
    <scope>NUCLEOTIDE SEQUENCE [LARGE SCALE GENOMIC DNA]</scope>
    <source>
        <strain evidence="3">JCM6362</strain>
    </source>
</reference>
<feature type="transmembrane region" description="Helical" evidence="1">
    <location>
        <begin position="93"/>
        <end position="111"/>
    </location>
</feature>
<gene>
    <name evidence="2" type="ORF">RMCT_2614</name>
</gene>
<feature type="transmembrane region" description="Helical" evidence="1">
    <location>
        <begin position="117"/>
        <end position="133"/>
    </location>
</feature>
<dbReference type="Proteomes" id="UP000069654">
    <property type="component" value="Unassembled WGS sequence"/>
</dbReference>
<protein>
    <recommendedName>
        <fullName evidence="4">Transmembrane protein</fullName>
    </recommendedName>
</protein>
<reference evidence="2 3" key="1">
    <citation type="journal article" date="2016" name="Genome Announc.">
        <title>Draft Genome Sequences of Five Rapidly Growing Mycobacterium Species, M. thermoresistibile, M. fortuitum subsp. acetamidolyticum, M. canariasense, M. brisbanense, and M. novocastrense.</title>
        <authorList>
            <person name="Katahira K."/>
            <person name="Ogura Y."/>
            <person name="Gotoh Y."/>
            <person name="Hayashi T."/>
        </authorList>
    </citation>
    <scope>NUCLEOTIDE SEQUENCE [LARGE SCALE GENOMIC DNA]</scope>
    <source>
        <strain evidence="2 3">JCM6362</strain>
    </source>
</reference>
<evidence type="ECO:0000256" key="1">
    <source>
        <dbReference type="SAM" id="Phobius"/>
    </source>
</evidence>
<keyword evidence="1" id="KW-1133">Transmembrane helix</keyword>
<feature type="transmembrane region" description="Helical" evidence="1">
    <location>
        <begin position="59"/>
        <end position="81"/>
    </location>
</feature>
<comment type="caution">
    <text evidence="2">The sequence shown here is derived from an EMBL/GenBank/DDBJ whole genome shotgun (WGS) entry which is preliminary data.</text>
</comment>
<sequence>MSATSPPQRPRIVDVAFWLLLLGAALLLGTGLVVATVGFDQLRAVAPETFTDDQLRSYLMFRRATGLLYALAGAGLAFLTGRIRGGQVTYRRATVALGLVTVAVVAVLTVIVGTGVAPLIALLPVLVGVVLLTRPTAAGWFTDDVTEDTQDRGEQ</sequence>